<evidence type="ECO:0000313" key="4">
    <source>
        <dbReference type="Proteomes" id="UP000245609"/>
    </source>
</evidence>
<dbReference type="PANTHER" id="PTHR48051">
    <property type="match status" value="1"/>
</dbReference>
<dbReference type="InterPro" id="IPR003591">
    <property type="entry name" value="Leu-rich_rpt_typical-subtyp"/>
</dbReference>
<gene>
    <name evidence="3" type="ORF">BB560_001767</name>
</gene>
<dbReference type="Gene3D" id="3.80.10.10">
    <property type="entry name" value="Ribonuclease Inhibitor"/>
    <property type="match status" value="1"/>
</dbReference>
<dbReference type="Pfam" id="PF00560">
    <property type="entry name" value="LRR_1"/>
    <property type="match status" value="3"/>
</dbReference>
<accession>A0A2T9ZGM5</accession>
<dbReference type="PROSITE" id="PS51450">
    <property type="entry name" value="LRR"/>
    <property type="match status" value="3"/>
</dbReference>
<protein>
    <submittedName>
        <fullName evidence="3">Uncharacterized protein</fullName>
    </submittedName>
</protein>
<keyword evidence="2" id="KW-0677">Repeat</keyword>
<dbReference type="GO" id="GO:0005737">
    <property type="term" value="C:cytoplasm"/>
    <property type="evidence" value="ECO:0007669"/>
    <property type="project" value="TreeGrafter"/>
</dbReference>
<organism evidence="3 4">
    <name type="scientific">Smittium megazygosporum</name>
    <dbReference type="NCBI Taxonomy" id="133381"/>
    <lineage>
        <taxon>Eukaryota</taxon>
        <taxon>Fungi</taxon>
        <taxon>Fungi incertae sedis</taxon>
        <taxon>Zoopagomycota</taxon>
        <taxon>Kickxellomycotina</taxon>
        <taxon>Harpellomycetes</taxon>
        <taxon>Harpellales</taxon>
        <taxon>Legeriomycetaceae</taxon>
        <taxon>Smittium</taxon>
    </lineage>
</organism>
<dbReference type="InterPro" id="IPR050216">
    <property type="entry name" value="LRR_domain-containing"/>
</dbReference>
<dbReference type="AlphaFoldDB" id="A0A2T9ZGM5"/>
<reference evidence="3 4" key="1">
    <citation type="journal article" date="2018" name="MBio">
        <title>Comparative Genomics Reveals the Core Gene Toolbox for the Fungus-Insect Symbiosis.</title>
        <authorList>
            <person name="Wang Y."/>
            <person name="Stata M."/>
            <person name="Wang W."/>
            <person name="Stajich J.E."/>
            <person name="White M.M."/>
            <person name="Moncalvo J.M."/>
        </authorList>
    </citation>
    <scope>NUCLEOTIDE SEQUENCE [LARGE SCALE GENOMIC DNA]</scope>
    <source>
        <strain evidence="3 4">SC-DP-2</strain>
    </source>
</reference>
<keyword evidence="4" id="KW-1185">Reference proteome</keyword>
<dbReference type="SUPFAM" id="SSF52075">
    <property type="entry name" value="Outer arm dynein light chain 1"/>
    <property type="match status" value="1"/>
</dbReference>
<dbReference type="EMBL" id="MBFS01000198">
    <property type="protein sequence ID" value="PVV03743.1"/>
    <property type="molecule type" value="Genomic_DNA"/>
</dbReference>
<sequence length="575" mass="66406">MYYEQDFLLCVSIINPSKSRNIFFDDTQVANYNPHSKKTRFSRIPSKNHPVSLRFYIKSNQRKKEIGIETGTGEHKNGTSIPKYKFRSSIVKNQRNQHRMDFSGLKLSNFIILCQNSTFLNLKNLNLSSNKLKCIPGSIFWLQNLKKLDLSKNNISSEALSRSLGKFRHLLFLEELNLSKNLLYWIPQAMGNTSYFQSLRYLDLSFNNLEFIPIELSTYEAVSVNGCPFVIPLDTTREKNSTYSKYDSFSFTEMGRSLTRIGNKIFPSQLTSYHIFKTFNVQNQNTYFSNRDEAKLAGLRLNKNTTFVKSNSKKVQSLFTLASSIVVNNIFFANFNNTFPCMHRLGNCNCKNQLSDLSNYDNNLQNFNKAKLAKDCFFDNTLSDSIEFKLSQFSCRPPNNIFQSNIRPSSLDTSLFPIPKDHRDIHMGSLWSLMYFGKIHTSEFDYPRLIIKFPNGIEEKELEPFSFPNNSILNPDTSCFLNIDAGRLLNFVFLKNSLGKEVCYSINGRAQILPQYWPSKVVDLLDSPYSYQFCIFCKRICVSNDYDFFILSNLYLFHCACCSLQCQNTLLATSL</sequence>
<evidence type="ECO:0000256" key="1">
    <source>
        <dbReference type="ARBA" id="ARBA00022614"/>
    </source>
</evidence>
<dbReference type="Proteomes" id="UP000245609">
    <property type="component" value="Unassembled WGS sequence"/>
</dbReference>
<dbReference type="OrthoDB" id="660555at2759"/>
<dbReference type="STRING" id="133381.A0A2T9ZGM5"/>
<comment type="caution">
    <text evidence="3">The sequence shown here is derived from an EMBL/GenBank/DDBJ whole genome shotgun (WGS) entry which is preliminary data.</text>
</comment>
<evidence type="ECO:0000256" key="2">
    <source>
        <dbReference type="ARBA" id="ARBA00022737"/>
    </source>
</evidence>
<proteinExistence type="predicted"/>
<keyword evidence="1" id="KW-0433">Leucine-rich repeat</keyword>
<dbReference type="PANTHER" id="PTHR48051:SF1">
    <property type="entry name" value="RAS SUPPRESSOR PROTEIN 1"/>
    <property type="match status" value="1"/>
</dbReference>
<evidence type="ECO:0000313" key="3">
    <source>
        <dbReference type="EMBL" id="PVV03743.1"/>
    </source>
</evidence>
<name>A0A2T9ZGM5_9FUNG</name>
<dbReference type="InterPro" id="IPR001611">
    <property type="entry name" value="Leu-rich_rpt"/>
</dbReference>
<dbReference type="InterPro" id="IPR032675">
    <property type="entry name" value="LRR_dom_sf"/>
</dbReference>
<dbReference type="SMART" id="SM00369">
    <property type="entry name" value="LRR_TYP"/>
    <property type="match status" value="3"/>
</dbReference>